<protein>
    <recommendedName>
        <fullName evidence="2">DUF72 domain-containing protein</fullName>
    </recommendedName>
</protein>
<name>A0A3B0YAR3_9ZZZZ</name>
<reference evidence="1" key="1">
    <citation type="submission" date="2018-06" db="EMBL/GenBank/DDBJ databases">
        <authorList>
            <person name="Zhirakovskaya E."/>
        </authorList>
    </citation>
    <scope>NUCLEOTIDE SEQUENCE</scope>
</reference>
<evidence type="ECO:0008006" key="2">
    <source>
        <dbReference type="Google" id="ProtNLM"/>
    </source>
</evidence>
<proteinExistence type="predicted"/>
<dbReference type="InterPro" id="IPR036520">
    <property type="entry name" value="UPF0759_sf"/>
</dbReference>
<evidence type="ECO:0000313" key="1">
    <source>
        <dbReference type="EMBL" id="VAW72647.1"/>
    </source>
</evidence>
<gene>
    <name evidence="1" type="ORF">MNBD_GAMMA12-1773</name>
</gene>
<organism evidence="1">
    <name type="scientific">hydrothermal vent metagenome</name>
    <dbReference type="NCBI Taxonomy" id="652676"/>
    <lineage>
        <taxon>unclassified sequences</taxon>
        <taxon>metagenomes</taxon>
        <taxon>ecological metagenomes</taxon>
    </lineage>
</organism>
<dbReference type="AlphaFoldDB" id="A0A3B0YAR3"/>
<dbReference type="SUPFAM" id="SSF117396">
    <property type="entry name" value="TM1631-like"/>
    <property type="match status" value="1"/>
</dbReference>
<sequence length="222" mass="25517">MTGFVEIGSIGWEHEQWINDYYPQDLPSDWLFSYYSKQFHTVWLRPIDLLNKTAAQIQSCIEDCEQSFEFLLEMPVLDNRLDVNQWVKQARLLQPYILAYVIPVSAALSVDYIKSTLSLLATEKLPDIFLLPEKGAISLDKFSTLSNVYEIATPESVSQKVDSQIMVVDFQSADDMRMLGKTLNIFVTQNSLHHKLYCYFRGEPPSYSLMQTAQTIIPMLAI</sequence>
<accession>A0A3B0YAR3</accession>
<dbReference type="Gene3D" id="3.20.20.410">
    <property type="entry name" value="Protein of unknown function UPF0759"/>
    <property type="match status" value="1"/>
</dbReference>
<dbReference type="EMBL" id="UOFL01000036">
    <property type="protein sequence ID" value="VAW72647.1"/>
    <property type="molecule type" value="Genomic_DNA"/>
</dbReference>